<sequence>MPLKRPAAFVRTRHKPVHGGSGAAIQAAHGPQKSGRPLRRDFIHLLGSWN</sequence>
<accession>B5XHI6</accession>
<evidence type="ECO:0000313" key="2">
    <source>
        <dbReference type="EMBL" id="ACI23206.1"/>
    </source>
</evidence>
<dbReference type="KEGG" id="cbd:CBUD_1815a"/>
<evidence type="ECO:0000256" key="1">
    <source>
        <dbReference type="SAM" id="MobiDB-lite"/>
    </source>
</evidence>
<reference evidence="2 3" key="1">
    <citation type="journal article" date="2009" name="Infect. Immun.">
        <title>Comparative genomics reveal extensive transposon-mediated genomic plasticity and diversity among potential effector proteins within the genus Coxiella.</title>
        <authorList>
            <person name="Beare P.A."/>
            <person name="Unsworth N."/>
            <person name="Andoh M."/>
            <person name="Voth D.E."/>
            <person name="Omsland A."/>
            <person name="Gilk S.D."/>
            <person name="Williams K.P."/>
            <person name="Sobral B.W."/>
            <person name="Kupko J.J.III."/>
            <person name="Porcella S.F."/>
            <person name="Samuel J.E."/>
            <person name="Heinzen R.A."/>
        </authorList>
    </citation>
    <scope>NUCLEOTIDE SEQUENCE [LARGE SCALE GENOMIC DNA]</scope>
    <source>
        <strain evidence="2 3">Dugway 5J108-111</strain>
    </source>
</reference>
<proteinExistence type="predicted"/>
<dbReference type="HOGENOM" id="CLU_3024468_0_0_6"/>
<name>B5XHI6_COXBN</name>
<dbReference type="Proteomes" id="UP000008555">
    <property type="component" value="Chromosome"/>
</dbReference>
<protein>
    <submittedName>
        <fullName evidence="2">Hypothetical exported protein</fullName>
    </submittedName>
</protein>
<dbReference type="EMBL" id="CP000733">
    <property type="protein sequence ID" value="ACI23206.1"/>
    <property type="molecule type" value="Genomic_DNA"/>
</dbReference>
<feature type="region of interest" description="Disordered" evidence="1">
    <location>
        <begin position="14"/>
        <end position="37"/>
    </location>
</feature>
<gene>
    <name evidence="2" type="ORF">CBUD_1815a</name>
</gene>
<dbReference type="AlphaFoldDB" id="B5XHI6"/>
<evidence type="ECO:0000313" key="3">
    <source>
        <dbReference type="Proteomes" id="UP000008555"/>
    </source>
</evidence>
<organism evidence="2 3">
    <name type="scientific">Coxiella burnetii (strain Dugway 5J108-111)</name>
    <dbReference type="NCBI Taxonomy" id="434922"/>
    <lineage>
        <taxon>Bacteria</taxon>
        <taxon>Pseudomonadati</taxon>
        <taxon>Pseudomonadota</taxon>
        <taxon>Gammaproteobacteria</taxon>
        <taxon>Legionellales</taxon>
        <taxon>Coxiellaceae</taxon>
        <taxon>Coxiella</taxon>
    </lineage>
</organism>